<dbReference type="InterPro" id="IPR007484">
    <property type="entry name" value="Peptidase_M28"/>
</dbReference>
<keyword evidence="3" id="KW-0732">Signal</keyword>
<dbReference type="Gene3D" id="3.40.630.10">
    <property type="entry name" value="Zn peptidases"/>
    <property type="match status" value="1"/>
</dbReference>
<keyword evidence="2" id="KW-0012">Acyltransferase</keyword>
<sequence length="327" mass="36460">MGVAITGFGLAGALLLAACGSGRAVEQEANAPISPTGGAKIESLFDSEQAWKHMVEQTKLGPRFPGSQAHRDCRDYIQAEMKKHAENVRLQEFTHVWTSDRKKYTMWNILGEQNWKDAKVRVLLLAHWDTRPTADMEWEQHKQRQPILGANDGASGVSVLLELMRTMKGRLPSDVGVLYLMTDGEDLGPSLDEMFLGASHFAKNLPTPKPDYGILLDMIGDKDLRIPLEPNSLYYAEELVNAFYRHAAEIGLGSTFPKAFGPTIEDDHIPLNKAGIPTMDLIDFSYDPWHTLDDTLDKCSPESLGKVGKALETWLLKSPPFRMKKPE</sequence>
<dbReference type="SUPFAM" id="SSF53187">
    <property type="entry name" value="Zn-dependent exopeptidases"/>
    <property type="match status" value="1"/>
</dbReference>
<dbReference type="GO" id="GO:0008270">
    <property type="term" value="F:zinc ion binding"/>
    <property type="evidence" value="ECO:0007669"/>
    <property type="project" value="TreeGrafter"/>
</dbReference>
<organism evidence="5 6">
    <name type="scientific">Candidatus Nitrosymbiomonas proteolyticus</name>
    <dbReference type="NCBI Taxonomy" id="2608984"/>
    <lineage>
        <taxon>Bacteria</taxon>
        <taxon>Bacillati</taxon>
        <taxon>Armatimonadota</taxon>
        <taxon>Armatimonadota incertae sedis</taxon>
        <taxon>Candidatus Nitrosymbiomonas</taxon>
    </lineage>
</organism>
<dbReference type="InterPro" id="IPR040234">
    <property type="entry name" value="QC/QCL"/>
</dbReference>
<dbReference type="PANTHER" id="PTHR12283">
    <property type="entry name" value="GLUTAMINYL-PEPTIDE CYCLOTRANSFERASE"/>
    <property type="match status" value="1"/>
</dbReference>
<keyword evidence="1" id="KW-0808">Transferase</keyword>
<dbReference type="EMBL" id="AP021858">
    <property type="protein sequence ID" value="BBO22710.1"/>
    <property type="molecule type" value="Genomic_DNA"/>
</dbReference>
<dbReference type="AlphaFoldDB" id="A0A809R565"/>
<protein>
    <submittedName>
        <fullName evidence="5">Peptidase M28</fullName>
    </submittedName>
</protein>
<proteinExistence type="predicted"/>
<name>A0A809R565_9BACT</name>
<dbReference type="GO" id="GO:0016603">
    <property type="term" value="F:glutaminyl-peptide cyclotransferase activity"/>
    <property type="evidence" value="ECO:0007669"/>
    <property type="project" value="TreeGrafter"/>
</dbReference>
<gene>
    <name evidence="5" type="ORF">NPRO_03050</name>
</gene>
<reference evidence="5" key="1">
    <citation type="journal article" name="DNA Res.">
        <title>The physiological potential of anammox bacteria as revealed by their core genome structure.</title>
        <authorList>
            <person name="Okubo T."/>
            <person name="Toyoda A."/>
            <person name="Fukuhara K."/>
            <person name="Uchiyama I."/>
            <person name="Harigaya Y."/>
            <person name="Kuroiwa M."/>
            <person name="Suzuki T."/>
            <person name="Murakami Y."/>
            <person name="Suwa Y."/>
            <person name="Takami H."/>
        </authorList>
    </citation>
    <scope>NUCLEOTIDE SEQUENCE</scope>
    <source>
        <strain evidence="5">317325-2</strain>
    </source>
</reference>
<evidence type="ECO:0000259" key="4">
    <source>
        <dbReference type="Pfam" id="PF04389"/>
    </source>
</evidence>
<evidence type="ECO:0000313" key="6">
    <source>
        <dbReference type="Proteomes" id="UP000662873"/>
    </source>
</evidence>
<accession>A0A809R565</accession>
<feature type="chain" id="PRO_5035143952" evidence="3">
    <location>
        <begin position="25"/>
        <end position="327"/>
    </location>
</feature>
<dbReference type="Proteomes" id="UP000662873">
    <property type="component" value="Chromosome"/>
</dbReference>
<dbReference type="KEGG" id="npy:NPRO_03050"/>
<evidence type="ECO:0000313" key="5">
    <source>
        <dbReference type="EMBL" id="BBO22710.1"/>
    </source>
</evidence>
<evidence type="ECO:0000256" key="1">
    <source>
        <dbReference type="ARBA" id="ARBA00022679"/>
    </source>
</evidence>
<dbReference type="Pfam" id="PF04389">
    <property type="entry name" value="Peptidase_M28"/>
    <property type="match status" value="1"/>
</dbReference>
<feature type="signal peptide" evidence="3">
    <location>
        <begin position="1"/>
        <end position="24"/>
    </location>
</feature>
<evidence type="ECO:0000256" key="2">
    <source>
        <dbReference type="ARBA" id="ARBA00023315"/>
    </source>
</evidence>
<dbReference type="PANTHER" id="PTHR12283:SF6">
    <property type="entry name" value="GLUTAMINYL-PEPTIDE CYCLOTRANSFERASE-RELATED"/>
    <property type="match status" value="1"/>
</dbReference>
<evidence type="ECO:0000256" key="3">
    <source>
        <dbReference type="SAM" id="SignalP"/>
    </source>
</evidence>
<feature type="domain" description="Peptidase M28" evidence="4">
    <location>
        <begin position="108"/>
        <end position="311"/>
    </location>
</feature>